<reference evidence="1 2" key="1">
    <citation type="submission" date="2014-04" db="EMBL/GenBank/DDBJ databases">
        <title>Whole genome of Muricauda olearia.</title>
        <authorList>
            <person name="Zhang X.-H."/>
            <person name="Tang K."/>
        </authorList>
    </citation>
    <scope>NUCLEOTIDE SEQUENCE [LARGE SCALE GENOMIC DNA]</scope>
    <source>
        <strain evidence="1 2">Th120</strain>
    </source>
</reference>
<dbReference type="Proteomes" id="UP000290261">
    <property type="component" value="Unassembled WGS sequence"/>
</dbReference>
<evidence type="ECO:0000313" key="2">
    <source>
        <dbReference type="Proteomes" id="UP000290261"/>
    </source>
</evidence>
<proteinExistence type="predicted"/>
<dbReference type="RefSeq" id="WP_129652431.1">
    <property type="nucleotide sequence ID" value="NZ_ML142907.1"/>
</dbReference>
<gene>
    <name evidence="1" type="ORF">DN53_00290</name>
</gene>
<dbReference type="AlphaFoldDB" id="A0A444VPS7"/>
<organism evidence="1 2">
    <name type="scientific">Flagellimonas olearia</name>
    <dbReference type="NCBI Taxonomy" id="552546"/>
    <lineage>
        <taxon>Bacteria</taxon>
        <taxon>Pseudomonadati</taxon>
        <taxon>Bacteroidota</taxon>
        <taxon>Flavobacteriia</taxon>
        <taxon>Flavobacteriales</taxon>
        <taxon>Flavobacteriaceae</taxon>
        <taxon>Flagellimonas</taxon>
    </lineage>
</organism>
<protein>
    <recommendedName>
        <fullName evidence="3">DUF4145 domain-containing protein</fullName>
    </recommendedName>
</protein>
<evidence type="ECO:0000313" key="1">
    <source>
        <dbReference type="EMBL" id="RYC52692.1"/>
    </source>
</evidence>
<keyword evidence="2" id="KW-1185">Reference proteome</keyword>
<accession>A0A444VPS7</accession>
<evidence type="ECO:0008006" key="3">
    <source>
        <dbReference type="Google" id="ProtNLM"/>
    </source>
</evidence>
<sequence>MTLEEFVDSIDGFDKLTQREQVRLMSFFYVIVSKVSTFRTADIKKCFEDNDLSIPANISHDLLQLTKTKPPALVKKGKLFAFHRTERKNLENEFVGSKHKVKVSKILRNLLSKIKSKEQQAFLEEAIKCFEVKAYRASILMTWLLTIDVIYEYVLAKKLIEFNSAVQVHGKYKKITFAKKDDFSEIKESDFIEILRTGKIISNDIRKILIEKLDFRNTCAHPNSIIIKETKAVSVIDDLIENVIFKFQ</sequence>
<name>A0A444VPS7_9FLAO</name>
<dbReference type="EMBL" id="JJMP01000001">
    <property type="protein sequence ID" value="RYC52692.1"/>
    <property type="molecule type" value="Genomic_DNA"/>
</dbReference>
<comment type="caution">
    <text evidence="1">The sequence shown here is derived from an EMBL/GenBank/DDBJ whole genome shotgun (WGS) entry which is preliminary data.</text>
</comment>